<keyword evidence="3" id="KW-1185">Reference proteome</keyword>
<dbReference type="AlphaFoldDB" id="A0A5C4N2E7"/>
<feature type="region of interest" description="Disordered" evidence="1">
    <location>
        <begin position="1"/>
        <end position="39"/>
    </location>
</feature>
<reference evidence="2 3" key="1">
    <citation type="submission" date="2019-06" db="EMBL/GenBank/DDBJ databases">
        <title>YIM 131921 draft genome.</title>
        <authorList>
            <person name="Jiang L."/>
        </authorList>
    </citation>
    <scope>NUCLEOTIDE SEQUENCE [LARGE SCALE GENOMIC DNA]</scope>
    <source>
        <strain evidence="2 3">YIM 131921</strain>
    </source>
</reference>
<proteinExistence type="predicted"/>
<evidence type="ECO:0000256" key="1">
    <source>
        <dbReference type="SAM" id="MobiDB-lite"/>
    </source>
</evidence>
<protein>
    <submittedName>
        <fullName evidence="2">Uncharacterized protein</fullName>
    </submittedName>
</protein>
<dbReference type="Proteomes" id="UP000305887">
    <property type="component" value="Unassembled WGS sequence"/>
</dbReference>
<evidence type="ECO:0000313" key="3">
    <source>
        <dbReference type="Proteomes" id="UP000305887"/>
    </source>
</evidence>
<name>A0A5C4N2E7_9RHOB</name>
<evidence type="ECO:0000313" key="2">
    <source>
        <dbReference type="EMBL" id="TNC51554.1"/>
    </source>
</evidence>
<organism evidence="2 3">
    <name type="scientific">Rubellimicrobium rubrum</name>
    <dbReference type="NCBI Taxonomy" id="2585369"/>
    <lineage>
        <taxon>Bacteria</taxon>
        <taxon>Pseudomonadati</taxon>
        <taxon>Pseudomonadota</taxon>
        <taxon>Alphaproteobacteria</taxon>
        <taxon>Rhodobacterales</taxon>
        <taxon>Roseobacteraceae</taxon>
        <taxon>Rubellimicrobium</taxon>
    </lineage>
</organism>
<comment type="caution">
    <text evidence="2">The sequence shown here is derived from an EMBL/GenBank/DDBJ whole genome shotgun (WGS) entry which is preliminary data.</text>
</comment>
<dbReference type="EMBL" id="VDFU01000004">
    <property type="protein sequence ID" value="TNC51554.1"/>
    <property type="molecule type" value="Genomic_DNA"/>
</dbReference>
<feature type="compositionally biased region" description="Basic residues" evidence="1">
    <location>
        <begin position="21"/>
        <end position="39"/>
    </location>
</feature>
<accession>A0A5C4N2E7</accession>
<gene>
    <name evidence="2" type="ORF">FHG66_05160</name>
</gene>
<feature type="region of interest" description="Disordered" evidence="1">
    <location>
        <begin position="87"/>
        <end position="109"/>
    </location>
</feature>
<sequence length="109" mass="13370">MPRWWMRRPRRHHAEPPSFRTPRRRQSPRSCRPRRVRRPSRRMVCWRFWACSARPFHRARSSHPRGHRPVLRARARKRVCPPQYWPMSPCPLGPRPLSRLPQQRCPKAD</sequence>
<feature type="compositionally biased region" description="Basic residues" evidence="1">
    <location>
        <begin position="1"/>
        <end position="13"/>
    </location>
</feature>